<reference evidence="1 2" key="1">
    <citation type="submission" date="2016-10" db="EMBL/GenBank/DDBJ databases">
        <authorList>
            <person name="de Groot N.N."/>
        </authorList>
    </citation>
    <scope>NUCLEOTIDE SEQUENCE [LARGE SCALE GENOMIC DNA]</scope>
    <source>
        <strain evidence="1 2">DSM 25383</strain>
    </source>
</reference>
<keyword evidence="2" id="KW-1185">Reference proteome</keyword>
<sequence length="586" mass="63791">MLPFATLFFSLSCWSCVDRAETGPIVSNGRVEVRIAPPPATTRTALGDDGVTTEWIKDDRIALWAFSDSGSAVFEREPFTFWSNKTDNRGAFFVGSIPAMPTGTYRYYAAYPYPESVEGSRVTYEIPAEQDGTWRGELDIMLASASAPELVPADPDRLDDVNELALGFSHKIHALKVTVPAGRNLFGRPVTMLRVRFPRPVTGRMTWDLAAPDAAPSMEGAGDAVTLRFARPVGEGDSFWVFIAPGDMRGGEVLFTASDGTEFTWPLSSGAFGDCTAGRITPVNLTLPEIRPSHDFRIAVDPVNLGEEVTEINSIVCPEGYVFPSLDNSNRTERVTPNGDGTFSVRIFNDMGTGFPDNTVSMTVGSANAEGVFGRRCEVRDVTASGCTIMAPYLFFEDFTDTSFNDAHAEDDNGSELSGAGLVGWTGTRWKVDQQSLEFRTHIGSAVGPSGKYGRVDSPPLPLRAGSSVKVALHYEIGAAFSSGASTLVNYIHPDCLFGLSTDLGTPSGGSNGNQNYPEIRVEEFRLDKDGSPTNQPTHKDNNISEVRKGMRLTWFGYFQRTSNWAAVTGADFYYYLDNIRVTIVS</sequence>
<dbReference type="InterPro" id="IPR025049">
    <property type="entry name" value="Mfa-like_1"/>
</dbReference>
<proteinExistence type="predicted"/>
<dbReference type="RefSeq" id="WP_010261489.1">
    <property type="nucleotide sequence ID" value="NZ_CAEG01000010.1"/>
</dbReference>
<dbReference type="Proteomes" id="UP000183253">
    <property type="component" value="Unassembled WGS sequence"/>
</dbReference>
<evidence type="ECO:0000313" key="2">
    <source>
        <dbReference type="Proteomes" id="UP000183253"/>
    </source>
</evidence>
<evidence type="ECO:0008006" key="3">
    <source>
        <dbReference type="Google" id="ProtNLM"/>
    </source>
</evidence>
<dbReference type="InterPro" id="IPR042278">
    <property type="entry name" value="Mfa-like_1_N"/>
</dbReference>
<name>A0A1H4AVC8_9BACT</name>
<organism evidence="1 2">
    <name type="scientific">Alistipes timonensis JC136</name>
    <dbReference type="NCBI Taxonomy" id="1033731"/>
    <lineage>
        <taxon>Bacteria</taxon>
        <taxon>Pseudomonadati</taxon>
        <taxon>Bacteroidota</taxon>
        <taxon>Bacteroidia</taxon>
        <taxon>Bacteroidales</taxon>
        <taxon>Rikenellaceae</taxon>
        <taxon>Alistipes</taxon>
    </lineage>
</organism>
<dbReference type="OrthoDB" id="1005228at2"/>
<evidence type="ECO:0000313" key="1">
    <source>
        <dbReference type="EMBL" id="SEA39796.1"/>
    </source>
</evidence>
<dbReference type="STRING" id="1033731.SAMN05444145_103132"/>
<dbReference type="Pfam" id="PF13149">
    <property type="entry name" value="Mfa_like_1"/>
    <property type="match status" value="1"/>
</dbReference>
<dbReference type="AlphaFoldDB" id="A0A1H4AVC8"/>
<dbReference type="EMBL" id="FNRI01000003">
    <property type="protein sequence ID" value="SEA39796.1"/>
    <property type="molecule type" value="Genomic_DNA"/>
</dbReference>
<gene>
    <name evidence="1" type="ORF">SAMN05444145_103132</name>
</gene>
<protein>
    <recommendedName>
        <fullName evidence="3">Fimbrillin-like</fullName>
    </recommendedName>
</protein>
<dbReference type="Gene3D" id="2.60.40.2620">
    <property type="entry name" value="Fimbrillin-like"/>
    <property type="match status" value="1"/>
</dbReference>
<accession>A0A1H4AVC8</accession>